<dbReference type="GO" id="GO:0031956">
    <property type="term" value="F:medium-chain fatty acid-CoA ligase activity"/>
    <property type="evidence" value="ECO:0007669"/>
    <property type="project" value="TreeGrafter"/>
</dbReference>
<sequence>MITGLKINEQRKQMYYEKGYWGKDTVLDVWNKTVEKYGDNEYVADDQGSRFTYKEVDEKAARLASWFKEVGVETGDVVTLQFPNWAGFAIAYVACLKVGAVIHPVPKNYNDADLIYIMNLVSTVAFICPTYFHNTDCEQQAIDVKTQVPSLKAIAVYDKFEPAKHGTIELSDICSNYEPYTGVPEVSSDDVVVILSTSGTTGKPKAALLTHNNMLYSERVFVGEARRTEDDVMFDCSPLNHAVGFWHGLIAPMLVGGRSVLMQQFSPREAIELMNREGCTWTMASTPFIYDILKCIEFDNGPQLETLNLWLCGGAPVPARLVHCAKLHGVDLCEVYGSTESCPHVYVPIDKCQEWSGNWSGIPYPGIEIKTVDNDGNEVPAGVQGEELSTGPHLFVGYLNEPERTDRALDDDGWFHSGDLGYIDEEGRLRINGRKKEIIIRGGENISAREIDDDLVECPGILETATIGMPDERLGERICTFAVARDEHEPSLKEITDYLASQHVAKRLWPERIEYLPEIPKTPMGKVKRFELAEILKERMANDPK</sequence>
<dbReference type="PANTHER" id="PTHR43201:SF5">
    <property type="entry name" value="MEDIUM-CHAIN ACYL-COA LIGASE ACSF2, MITOCHONDRIAL"/>
    <property type="match status" value="1"/>
</dbReference>
<comment type="similarity">
    <text evidence="1">Belongs to the ATP-dependent AMP-binding enzyme family.</text>
</comment>
<keyword evidence="2 5" id="KW-0436">Ligase</keyword>
<evidence type="ECO:0000259" key="4">
    <source>
        <dbReference type="Pfam" id="PF13193"/>
    </source>
</evidence>
<dbReference type="InterPro" id="IPR045851">
    <property type="entry name" value="AMP-bd_C_sf"/>
</dbReference>
<dbReference type="EMBL" id="SDPW01000001">
    <property type="protein sequence ID" value="RXZ54283.1"/>
    <property type="molecule type" value="Genomic_DNA"/>
</dbReference>
<dbReference type="AlphaFoldDB" id="A0A4Q2K3H6"/>
<dbReference type="PANTHER" id="PTHR43201">
    <property type="entry name" value="ACYL-COA SYNTHETASE"/>
    <property type="match status" value="1"/>
</dbReference>
<dbReference type="RefSeq" id="WP_129424502.1">
    <property type="nucleotide sequence ID" value="NZ_SDPW01000001.1"/>
</dbReference>
<dbReference type="Proteomes" id="UP000293345">
    <property type="component" value="Unassembled WGS sequence"/>
</dbReference>
<evidence type="ECO:0000313" key="5">
    <source>
        <dbReference type="EMBL" id="RXZ54283.1"/>
    </source>
</evidence>
<dbReference type="NCBIfam" id="NF004758">
    <property type="entry name" value="PRK06087.1"/>
    <property type="match status" value="1"/>
</dbReference>
<comment type="caution">
    <text evidence="5">The sequence shown here is derived from an EMBL/GenBank/DDBJ whole genome shotgun (WGS) entry which is preliminary data.</text>
</comment>
<feature type="domain" description="AMP-dependent synthetase/ligase" evidence="3">
    <location>
        <begin position="32"/>
        <end position="399"/>
    </location>
</feature>
<proteinExistence type="inferred from homology"/>
<dbReference type="InterPro" id="IPR025110">
    <property type="entry name" value="AMP-bd_C"/>
</dbReference>
<dbReference type="Pfam" id="PF00501">
    <property type="entry name" value="AMP-binding"/>
    <property type="match status" value="1"/>
</dbReference>
<dbReference type="SUPFAM" id="SSF56801">
    <property type="entry name" value="Acetyl-CoA synthetase-like"/>
    <property type="match status" value="1"/>
</dbReference>
<gene>
    <name evidence="5" type="ORF">ET524_07170</name>
</gene>
<dbReference type="Gene3D" id="3.30.300.30">
    <property type="match status" value="1"/>
</dbReference>
<dbReference type="InterPro" id="IPR000873">
    <property type="entry name" value="AMP-dep_synth/lig_dom"/>
</dbReference>
<evidence type="ECO:0000313" key="6">
    <source>
        <dbReference type="Proteomes" id="UP000293345"/>
    </source>
</evidence>
<protein>
    <submittedName>
        <fullName evidence="5">Cyclohexanecarboxylate-CoA ligase</fullName>
    </submittedName>
</protein>
<dbReference type="GO" id="GO:0006631">
    <property type="term" value="P:fatty acid metabolic process"/>
    <property type="evidence" value="ECO:0007669"/>
    <property type="project" value="TreeGrafter"/>
</dbReference>
<dbReference type="Gene3D" id="3.40.50.12780">
    <property type="entry name" value="N-terminal domain of ligase-like"/>
    <property type="match status" value="1"/>
</dbReference>
<evidence type="ECO:0000256" key="1">
    <source>
        <dbReference type="ARBA" id="ARBA00006432"/>
    </source>
</evidence>
<evidence type="ECO:0000259" key="3">
    <source>
        <dbReference type="Pfam" id="PF00501"/>
    </source>
</evidence>
<name>A0A4Q2K3H6_9ACTN</name>
<dbReference type="Pfam" id="PF13193">
    <property type="entry name" value="AMP-binding_C"/>
    <property type="match status" value="1"/>
</dbReference>
<organism evidence="5 6">
    <name type="scientific">Senegalimassilia faecalis</name>
    <dbReference type="NCBI Taxonomy" id="2509433"/>
    <lineage>
        <taxon>Bacteria</taxon>
        <taxon>Bacillati</taxon>
        <taxon>Actinomycetota</taxon>
        <taxon>Coriobacteriia</taxon>
        <taxon>Coriobacteriales</taxon>
        <taxon>Coriobacteriaceae</taxon>
        <taxon>Senegalimassilia</taxon>
    </lineage>
</organism>
<reference evidence="5 6" key="1">
    <citation type="submission" date="2019-01" db="EMBL/GenBank/DDBJ databases">
        <title>Senegalimassilia sp. nov. KGMB04484 isolated human feces.</title>
        <authorList>
            <person name="Han K.-I."/>
            <person name="Kim J.-S."/>
            <person name="Lee K.C."/>
            <person name="Suh M.K."/>
            <person name="Eom M.K."/>
            <person name="Lee J.H."/>
            <person name="Park S.-H."/>
            <person name="Kang S.W."/>
            <person name="Park J.-E."/>
            <person name="Oh B.S."/>
            <person name="Yu S.Y."/>
            <person name="Choi S.-H."/>
            <person name="Lee D.H."/>
            <person name="Yoon H."/>
            <person name="Kim B.-Y."/>
            <person name="Lee J.H."/>
            <person name="Lee J.-S."/>
        </authorList>
    </citation>
    <scope>NUCLEOTIDE SEQUENCE [LARGE SCALE GENOMIC DNA]</scope>
    <source>
        <strain evidence="5 6">KGMB04484</strain>
    </source>
</reference>
<evidence type="ECO:0000256" key="2">
    <source>
        <dbReference type="ARBA" id="ARBA00022598"/>
    </source>
</evidence>
<accession>A0A4Q2K3H6</accession>
<keyword evidence="6" id="KW-1185">Reference proteome</keyword>
<dbReference type="InterPro" id="IPR042099">
    <property type="entry name" value="ANL_N_sf"/>
</dbReference>
<feature type="domain" description="AMP-binding enzyme C-terminal" evidence="4">
    <location>
        <begin position="450"/>
        <end position="526"/>
    </location>
</feature>
<dbReference type="OrthoDB" id="9803968at2"/>